<name>I1C1I2_RHIO9</name>
<dbReference type="GO" id="GO:0005768">
    <property type="term" value="C:endosome"/>
    <property type="evidence" value="ECO:0007669"/>
    <property type="project" value="TreeGrafter"/>
</dbReference>
<feature type="domain" description="DOP1-like C-terminal" evidence="1">
    <location>
        <begin position="4"/>
        <end position="131"/>
    </location>
</feature>
<evidence type="ECO:0000313" key="3">
    <source>
        <dbReference type="Proteomes" id="UP000009138"/>
    </source>
</evidence>
<dbReference type="PANTHER" id="PTHR14042">
    <property type="entry name" value="DOPEY-RELATED"/>
    <property type="match status" value="1"/>
</dbReference>
<keyword evidence="3" id="KW-1185">Reference proteome</keyword>
<dbReference type="RefSeq" id="XP_067517708.1">
    <property type="nucleotide sequence ID" value="XM_067661607.1"/>
</dbReference>
<proteinExistence type="predicted"/>
<dbReference type="AlphaFoldDB" id="I1C1I2"/>
<dbReference type="Pfam" id="PF24598">
    <property type="entry name" value="DOP1_C"/>
    <property type="match status" value="1"/>
</dbReference>
<reference evidence="2 3" key="1">
    <citation type="journal article" date="2009" name="PLoS Genet.">
        <title>Genomic analysis of the basal lineage fungus Rhizopus oryzae reveals a whole-genome duplication.</title>
        <authorList>
            <person name="Ma L.-J."/>
            <person name="Ibrahim A.S."/>
            <person name="Skory C."/>
            <person name="Grabherr M.G."/>
            <person name="Burger G."/>
            <person name="Butler M."/>
            <person name="Elias M."/>
            <person name="Idnurm A."/>
            <person name="Lang B.F."/>
            <person name="Sone T."/>
            <person name="Abe A."/>
            <person name="Calvo S.E."/>
            <person name="Corrochano L.M."/>
            <person name="Engels R."/>
            <person name="Fu J."/>
            <person name="Hansberg W."/>
            <person name="Kim J.-M."/>
            <person name="Kodira C.D."/>
            <person name="Koehrsen M.J."/>
            <person name="Liu B."/>
            <person name="Miranda-Saavedra D."/>
            <person name="O'Leary S."/>
            <person name="Ortiz-Castellanos L."/>
            <person name="Poulter R."/>
            <person name="Rodriguez-Romero J."/>
            <person name="Ruiz-Herrera J."/>
            <person name="Shen Y.-Q."/>
            <person name="Zeng Q."/>
            <person name="Galagan J."/>
            <person name="Birren B.W."/>
            <person name="Cuomo C.A."/>
            <person name="Wickes B.L."/>
        </authorList>
    </citation>
    <scope>NUCLEOTIDE SEQUENCE [LARGE SCALE GENOMIC DNA]</scope>
    <source>
        <strain evidence="3">RA 99-880 / ATCC MYA-4621 / FGSC 9543 / NRRL 43880</strain>
    </source>
</reference>
<evidence type="ECO:0000313" key="2">
    <source>
        <dbReference type="EMBL" id="EIE82312.1"/>
    </source>
</evidence>
<sequence length="161" mass="18323">MRLFNSFVYNDFDYRPEEAQIALAGCKFLDLLCTLELDSFQIYQWIFIRDTVETLIKRPEIGPTPILELLSEKMSAIPNPMDVSAISLIESTTPSSGSLRRPMLTVRTIGSVHQLSFFIEQVGLYVYQSLFTLAKPDLPFIESLLLNDMLDGDMDTTVNEM</sequence>
<dbReference type="GO" id="GO:0005829">
    <property type="term" value="C:cytosol"/>
    <property type="evidence" value="ECO:0007669"/>
    <property type="project" value="GOC"/>
</dbReference>
<evidence type="ECO:0000259" key="1">
    <source>
        <dbReference type="Pfam" id="PF24598"/>
    </source>
</evidence>
<dbReference type="GO" id="GO:0005802">
    <property type="term" value="C:trans-Golgi network"/>
    <property type="evidence" value="ECO:0007669"/>
    <property type="project" value="TreeGrafter"/>
</dbReference>
<dbReference type="GO" id="GO:0006895">
    <property type="term" value="P:Golgi to endosome transport"/>
    <property type="evidence" value="ECO:0007669"/>
    <property type="project" value="InterPro"/>
</dbReference>
<dbReference type="InParanoid" id="I1C1I2"/>
<organism evidence="2 3">
    <name type="scientific">Rhizopus delemar (strain RA 99-880 / ATCC MYA-4621 / FGSC 9543 / NRRL 43880)</name>
    <name type="common">Mucormycosis agent</name>
    <name type="synonym">Rhizopus arrhizus var. delemar</name>
    <dbReference type="NCBI Taxonomy" id="246409"/>
    <lineage>
        <taxon>Eukaryota</taxon>
        <taxon>Fungi</taxon>
        <taxon>Fungi incertae sedis</taxon>
        <taxon>Mucoromycota</taxon>
        <taxon>Mucoromycotina</taxon>
        <taxon>Mucoromycetes</taxon>
        <taxon>Mucorales</taxon>
        <taxon>Mucorineae</taxon>
        <taxon>Rhizopodaceae</taxon>
        <taxon>Rhizopus</taxon>
    </lineage>
</organism>
<dbReference type="InterPro" id="IPR056457">
    <property type="entry name" value="DOP1_C"/>
</dbReference>
<dbReference type="STRING" id="246409.I1C1I2"/>
<dbReference type="VEuPathDB" id="FungiDB:RO3G_07017"/>
<dbReference type="GeneID" id="93613988"/>
<dbReference type="EMBL" id="CH476736">
    <property type="protein sequence ID" value="EIE82312.1"/>
    <property type="molecule type" value="Genomic_DNA"/>
</dbReference>
<dbReference type="PANTHER" id="PTHR14042:SF24">
    <property type="entry name" value="PROTEIN DOPEY-1 HOMOLOG"/>
    <property type="match status" value="1"/>
</dbReference>
<dbReference type="Proteomes" id="UP000009138">
    <property type="component" value="Unassembled WGS sequence"/>
</dbReference>
<gene>
    <name evidence="2" type="ORF">RO3G_07017</name>
</gene>
<dbReference type="InterPro" id="IPR040314">
    <property type="entry name" value="DOP1"/>
</dbReference>
<protein>
    <recommendedName>
        <fullName evidence="1">DOP1-like C-terminal domain-containing protein</fullName>
    </recommendedName>
</protein>
<accession>I1C1I2</accession>